<evidence type="ECO:0000313" key="6">
    <source>
        <dbReference type="Proteomes" id="UP000216339"/>
    </source>
</evidence>
<organism evidence="5 6">
    <name type="scientific">Rubrivirga marina</name>
    <dbReference type="NCBI Taxonomy" id="1196024"/>
    <lineage>
        <taxon>Bacteria</taxon>
        <taxon>Pseudomonadati</taxon>
        <taxon>Rhodothermota</taxon>
        <taxon>Rhodothermia</taxon>
        <taxon>Rhodothermales</taxon>
        <taxon>Rubricoccaceae</taxon>
        <taxon>Rubrivirga</taxon>
    </lineage>
</organism>
<dbReference type="InterPro" id="IPR003305">
    <property type="entry name" value="CenC_carb-bd"/>
</dbReference>
<dbReference type="SUPFAM" id="SSF49785">
    <property type="entry name" value="Galactose-binding domain-like"/>
    <property type="match status" value="1"/>
</dbReference>
<dbReference type="EMBL" id="MQWD01000001">
    <property type="protein sequence ID" value="PAP75274.1"/>
    <property type="molecule type" value="Genomic_DNA"/>
</dbReference>
<feature type="chain" id="PRO_5012063288" description="CBM-cenC domain-containing protein" evidence="2">
    <location>
        <begin position="23"/>
        <end position="988"/>
    </location>
</feature>
<sequence>MRLRFSLFFTLAALIAAPSALAQSAFLNEFHYDNDGGDTGEFVEIAVADGILDVEDVVITLYNGSGGASYNTVSGADLTVGASQNGYTLYTYSFPSNGIQNGSPDGIALSTTEGDVLQFLSYEGSFTATNGPANGETSDDIGVSEAGDTPVGFSLQLTGTSATYDGFTWASPMAATLGAVNTGQTFESPAPPDPDPVEVSFADETRMVREGDTLTVALELDYNENEPSGPVTVLVSFVGGASSATTADFASASVASATFPGQRARDNMAEVTFVFADDDLVEGPETATFRLAVTSGDAVTGSPNILTVTVDDAPQTATVADARAAGVGESVTIEGVVSRAAGAFLYVQDETGGLAIRQTSGPLFDAVASGAVAPGTQIRLTGTLSEFRGLLQINGSDLESYDVLGTTDAPEPQVVTLAELAENGEAYEGELVTVRNVSFAETGTFSAATTYTVSDDSDDSGVVTARVPNGSDSTVDGTEIPEVADVTAIIGQFNADDPDGGYQLLLINAEDVGNASGGGGGDEIVPIAEARAEGVGATVRIEGVVTRAAGAFLYLQDETGALTIRQTSGDLFDAIASGDVGPGTVLDVTGTLSEFRGLLQINGGDLESYEVTGTAAVPQPQVVTLAELAANGEDYEGELVYVAGVTVDGSGAFTAATTYLIDDNSEASGLVTLRVPNADDTTVDDTPIPDGPVGIIGVIGQFNADDPEGGFQLLVLDAADIDAPAPSLDVVVNGGFEMPAPGVVTGGDVPGFALNVGGAVTMAPEFAIVDDVAYEGDQSLAVTVNGTGANPWEIEVAAEPLTVEAGRTYLYSVWARSETDGGTASFTIGQPAPSYNELGRISDAALTTEWQEFTVEFTVPDGVTEIRAPIHFSYAANVGNTIYIDNLSITPAGEVAAENPVEETAATLSVTNPIRTGATVRYSLETAGDVSVALFDMLGRQVAVVADGPAGPQERTARLDAAGLASGVYVLRLQGEDVMVSRTVTVVR</sequence>
<feature type="domain" description="DUF5689" evidence="4">
    <location>
        <begin position="321"/>
        <end position="512"/>
    </location>
</feature>
<dbReference type="GO" id="GO:0016798">
    <property type="term" value="F:hydrolase activity, acting on glycosyl bonds"/>
    <property type="evidence" value="ECO:0007669"/>
    <property type="project" value="InterPro"/>
</dbReference>
<evidence type="ECO:0000256" key="2">
    <source>
        <dbReference type="SAM" id="SignalP"/>
    </source>
</evidence>
<accession>A0A271IWT0</accession>
<dbReference type="NCBIfam" id="TIGR04183">
    <property type="entry name" value="Por_Secre_tail"/>
    <property type="match status" value="1"/>
</dbReference>
<evidence type="ECO:0000313" key="5">
    <source>
        <dbReference type="EMBL" id="PAP75274.1"/>
    </source>
</evidence>
<evidence type="ECO:0000259" key="4">
    <source>
        <dbReference type="Pfam" id="PF18942"/>
    </source>
</evidence>
<evidence type="ECO:0008006" key="7">
    <source>
        <dbReference type="Google" id="ProtNLM"/>
    </source>
</evidence>
<dbReference type="InterPro" id="IPR043744">
    <property type="entry name" value="DUF5689"/>
</dbReference>
<comment type="caution">
    <text evidence="5">The sequence shown here is derived from an EMBL/GenBank/DDBJ whole genome shotgun (WGS) entry which is preliminary data.</text>
</comment>
<dbReference type="Pfam" id="PF18942">
    <property type="entry name" value="DUF5689"/>
    <property type="match status" value="1"/>
</dbReference>
<reference evidence="5 6" key="1">
    <citation type="submission" date="2016-11" db="EMBL/GenBank/DDBJ databases">
        <title>Study of marine rhodopsin-containing bacteria.</title>
        <authorList>
            <person name="Yoshizawa S."/>
            <person name="Kumagai Y."/>
            <person name="Kogure K."/>
        </authorList>
    </citation>
    <scope>NUCLEOTIDE SEQUENCE [LARGE SCALE GENOMIC DNA]</scope>
    <source>
        <strain evidence="5 6">SAORIC-28</strain>
    </source>
</reference>
<dbReference type="Gene3D" id="2.60.120.260">
    <property type="entry name" value="Galactose-binding domain-like"/>
    <property type="match status" value="1"/>
</dbReference>
<protein>
    <recommendedName>
        <fullName evidence="7">CBM-cenC domain-containing protein</fullName>
    </recommendedName>
</protein>
<proteinExistence type="predicted"/>
<dbReference type="SUPFAM" id="SSF141072">
    <property type="entry name" value="CalX-like"/>
    <property type="match status" value="1"/>
</dbReference>
<evidence type="ECO:0000259" key="3">
    <source>
        <dbReference type="Pfam" id="PF02018"/>
    </source>
</evidence>
<gene>
    <name evidence="5" type="ORF">BSZ37_01855</name>
</gene>
<keyword evidence="6" id="KW-1185">Reference proteome</keyword>
<dbReference type="InterPro" id="IPR026444">
    <property type="entry name" value="Secre_tail"/>
</dbReference>
<evidence type="ECO:0000256" key="1">
    <source>
        <dbReference type="ARBA" id="ARBA00022801"/>
    </source>
</evidence>
<dbReference type="Pfam" id="PF02018">
    <property type="entry name" value="CBM_4_9"/>
    <property type="match status" value="1"/>
</dbReference>
<dbReference type="AlphaFoldDB" id="A0A271IWT0"/>
<feature type="signal peptide" evidence="2">
    <location>
        <begin position="1"/>
        <end position="22"/>
    </location>
</feature>
<keyword evidence="1" id="KW-0378">Hydrolase</keyword>
<dbReference type="Gene3D" id="2.60.40.2030">
    <property type="match status" value="1"/>
</dbReference>
<dbReference type="RefSeq" id="WP_095508908.1">
    <property type="nucleotide sequence ID" value="NZ_MQWD01000001.1"/>
</dbReference>
<dbReference type="Proteomes" id="UP000216339">
    <property type="component" value="Unassembled WGS sequence"/>
</dbReference>
<feature type="domain" description="CBM-cenC" evidence="3">
    <location>
        <begin position="730"/>
        <end position="865"/>
    </location>
</feature>
<name>A0A271IWT0_9BACT</name>
<dbReference type="InterPro" id="IPR008979">
    <property type="entry name" value="Galactose-bd-like_sf"/>
</dbReference>
<dbReference type="InterPro" id="IPR038081">
    <property type="entry name" value="CalX-like_sf"/>
</dbReference>
<keyword evidence="2" id="KW-0732">Signal</keyword>